<accession>A0ABV0JJ10</accession>
<feature type="domain" description="Response regulatory" evidence="3">
    <location>
        <begin position="294"/>
        <end position="410"/>
    </location>
</feature>
<dbReference type="SUPFAM" id="SSF52172">
    <property type="entry name" value="CheY-like"/>
    <property type="match status" value="1"/>
</dbReference>
<keyword evidence="5" id="KW-1185">Reference proteome</keyword>
<comment type="caution">
    <text evidence="4">The sequence shown here is derived from an EMBL/GenBank/DDBJ whole genome shotgun (WGS) entry which is preliminary data.</text>
</comment>
<reference evidence="4 5" key="1">
    <citation type="submission" date="2022-04" db="EMBL/GenBank/DDBJ databases">
        <title>Positive selection, recombination, and allopatry shape intraspecific diversity of widespread and dominant cyanobacteria.</title>
        <authorList>
            <person name="Wei J."/>
            <person name="Shu W."/>
            <person name="Hu C."/>
        </authorList>
    </citation>
    <scope>NUCLEOTIDE SEQUENCE [LARGE SCALE GENOMIC DNA]</scope>
    <source>
        <strain evidence="4 5">GB2-A5</strain>
    </source>
</reference>
<dbReference type="Pfam" id="PF00072">
    <property type="entry name" value="Response_reg"/>
    <property type="match status" value="1"/>
</dbReference>
<protein>
    <submittedName>
        <fullName evidence="4">Response regulator</fullName>
    </submittedName>
</protein>
<evidence type="ECO:0000256" key="1">
    <source>
        <dbReference type="ARBA" id="ARBA00022553"/>
    </source>
</evidence>
<dbReference type="Proteomes" id="UP001442494">
    <property type="component" value="Unassembled WGS sequence"/>
</dbReference>
<dbReference type="PANTHER" id="PTHR44591:SF3">
    <property type="entry name" value="RESPONSE REGULATORY DOMAIN-CONTAINING PROTEIN"/>
    <property type="match status" value="1"/>
</dbReference>
<evidence type="ECO:0000259" key="3">
    <source>
        <dbReference type="PROSITE" id="PS50110"/>
    </source>
</evidence>
<proteinExistence type="predicted"/>
<dbReference type="PANTHER" id="PTHR44591">
    <property type="entry name" value="STRESS RESPONSE REGULATOR PROTEIN 1"/>
    <property type="match status" value="1"/>
</dbReference>
<dbReference type="PIRSF" id="PIRSF005897">
    <property type="entry name" value="RR_PatA"/>
    <property type="match status" value="1"/>
</dbReference>
<gene>
    <name evidence="4" type="ORF">NDI37_02910</name>
</gene>
<keyword evidence="1 2" id="KW-0597">Phosphoprotein</keyword>
<evidence type="ECO:0000256" key="2">
    <source>
        <dbReference type="PROSITE-ProRule" id="PRU00169"/>
    </source>
</evidence>
<dbReference type="InterPro" id="IPR001789">
    <property type="entry name" value="Sig_transdc_resp-reg_receiver"/>
</dbReference>
<dbReference type="Gene3D" id="3.40.50.2300">
    <property type="match status" value="1"/>
</dbReference>
<dbReference type="EMBL" id="JAMPKK010000003">
    <property type="protein sequence ID" value="MEP0863415.1"/>
    <property type="molecule type" value="Genomic_DNA"/>
</dbReference>
<sequence>MQGTLNEIDIRSILQLIELGQRTGELFVEAYSHCASGASESAGARSRNMPGREAKLKEPGPFWFVFFHNGQIAYASDGTLSLSRLRDYLRRYRADTALNNLEVPAIDSINAPEYGYLWAMLENHILTPAQGRSIIRSMVHETLFDLLGLHQGAFIFDIGPALAPQLTTLEIAPLVTKIMKQVQEWKQFHPHIQSPDQCPVITDPAALGNALPHNAFNTLERQLDGKTSLRQLSRYLNRDILTVARAIYPYVQQGWVQLLNSTNDETIGAGFKPPRTKVGAGLKPDPTQETQIPRVVCIEDDVAIGKTVEYTLNQQGYEAVAINNPLQALSLVFQLKPDLILCDLAMPELDGYEICAMLRKSTAFRQTPIVMLTGKDGFIDRVRARMVGATDYLTKPFGESELLMLLEKYIGPGEKEVILPDSTYPSSLDREIEQTDVRAG</sequence>
<dbReference type="InterPro" id="IPR025497">
    <property type="entry name" value="PatA-like_N"/>
</dbReference>
<dbReference type="InterPro" id="IPR024186">
    <property type="entry name" value="Sig_transdc_resp-reg_PatA"/>
</dbReference>
<organism evidence="4 5">
    <name type="scientific">Funiculus sociatus GB2-A5</name>
    <dbReference type="NCBI Taxonomy" id="2933946"/>
    <lineage>
        <taxon>Bacteria</taxon>
        <taxon>Bacillati</taxon>
        <taxon>Cyanobacteriota</taxon>
        <taxon>Cyanophyceae</taxon>
        <taxon>Coleofasciculales</taxon>
        <taxon>Coleofasciculaceae</taxon>
        <taxon>Funiculus</taxon>
    </lineage>
</organism>
<evidence type="ECO:0000313" key="4">
    <source>
        <dbReference type="EMBL" id="MEP0863415.1"/>
    </source>
</evidence>
<feature type="modified residue" description="4-aspartylphosphate" evidence="2">
    <location>
        <position position="343"/>
    </location>
</feature>
<evidence type="ECO:0000313" key="5">
    <source>
        <dbReference type="Proteomes" id="UP001442494"/>
    </source>
</evidence>
<dbReference type="PROSITE" id="PS50110">
    <property type="entry name" value="RESPONSE_REGULATORY"/>
    <property type="match status" value="1"/>
</dbReference>
<name>A0ABV0JJ10_9CYAN</name>
<dbReference type="InterPro" id="IPR011006">
    <property type="entry name" value="CheY-like_superfamily"/>
</dbReference>
<dbReference type="Pfam" id="PF14332">
    <property type="entry name" value="DUF4388"/>
    <property type="match status" value="1"/>
</dbReference>
<dbReference type="SMART" id="SM00448">
    <property type="entry name" value="REC"/>
    <property type="match status" value="1"/>
</dbReference>
<dbReference type="InterPro" id="IPR050595">
    <property type="entry name" value="Bact_response_regulator"/>
</dbReference>
<dbReference type="RefSeq" id="WP_190420612.1">
    <property type="nucleotide sequence ID" value="NZ_JAMPKK010000003.1"/>
</dbReference>